<name>A0ABP8JHF6_9MICO</name>
<evidence type="ECO:0000313" key="2">
    <source>
        <dbReference type="Proteomes" id="UP001500390"/>
    </source>
</evidence>
<dbReference type="EMBL" id="BAABFX010000016">
    <property type="protein sequence ID" value="GAA4390900.1"/>
    <property type="molecule type" value="Genomic_DNA"/>
</dbReference>
<dbReference type="Proteomes" id="UP001500390">
    <property type="component" value="Unassembled WGS sequence"/>
</dbReference>
<gene>
    <name evidence="1" type="ORF">GCM10023153_08330</name>
</gene>
<reference evidence="2" key="1">
    <citation type="journal article" date="2019" name="Int. J. Syst. Evol. Microbiol.">
        <title>The Global Catalogue of Microorganisms (GCM) 10K type strain sequencing project: providing services to taxonomists for standard genome sequencing and annotation.</title>
        <authorList>
            <consortium name="The Broad Institute Genomics Platform"/>
            <consortium name="The Broad Institute Genome Sequencing Center for Infectious Disease"/>
            <person name="Wu L."/>
            <person name="Ma J."/>
        </authorList>
    </citation>
    <scope>NUCLEOTIDE SEQUENCE [LARGE SCALE GENOMIC DNA]</scope>
    <source>
        <strain evidence="2">JCM 17738</strain>
    </source>
</reference>
<protein>
    <submittedName>
        <fullName evidence="1">Uncharacterized protein</fullName>
    </submittedName>
</protein>
<comment type="caution">
    <text evidence="1">The sequence shown here is derived from an EMBL/GenBank/DDBJ whole genome shotgun (WGS) entry which is preliminary data.</text>
</comment>
<evidence type="ECO:0000313" key="1">
    <source>
        <dbReference type="EMBL" id="GAA4390900.1"/>
    </source>
</evidence>
<proteinExistence type="predicted"/>
<accession>A0ABP8JHF6</accession>
<dbReference type="RefSeq" id="WP_159899935.1">
    <property type="nucleotide sequence ID" value="NZ_BAABFX010000016.1"/>
</dbReference>
<keyword evidence="2" id="KW-1185">Reference proteome</keyword>
<organism evidence="1 2">
    <name type="scientific">Ornithinibacter aureus</name>
    <dbReference type="NCBI Taxonomy" id="622664"/>
    <lineage>
        <taxon>Bacteria</taxon>
        <taxon>Bacillati</taxon>
        <taxon>Actinomycetota</taxon>
        <taxon>Actinomycetes</taxon>
        <taxon>Micrococcales</taxon>
        <taxon>Intrasporangiaceae</taxon>
        <taxon>Ornithinibacter</taxon>
    </lineage>
</organism>
<sequence length="282" mass="30953">MDAEWDMYEKVRSTWPRLDRWRERIRSDFRPTAGSELADDDLDWPPMPVSQVAWAGLGSATMHLHGMRLHLDPSPGRKPELVPFAQLSLGRGALIGAAQAVWVLAPAERSRRLERSRIVSHYVMDEQRKFLNDVAPLPGTHDRALEVVQRHVTERLKELDRLRTASDERAALNTTQMVKDAAAAAFSDPDLVGEAVAMWRLGSAAAHGLIWSVFGGSEARAPSDEELATPSPPAEEAVLAEMSAGGDMVRNGNLYLAAFHLAGHAWRLIGERGGVNTGPCVS</sequence>